<reference evidence="4" key="1">
    <citation type="submission" date="2016-10" db="EMBL/GenBank/DDBJ databases">
        <title>Sequence of Gallionella enrichment culture.</title>
        <authorList>
            <person name="Poehlein A."/>
            <person name="Muehling M."/>
            <person name="Daniel R."/>
        </authorList>
    </citation>
    <scope>NUCLEOTIDE SEQUENCE</scope>
</reference>
<dbReference type="FunFam" id="3.10.129.10:FF:000022">
    <property type="entry name" value="Phenylacetic acid degradation protein"/>
    <property type="match status" value="1"/>
</dbReference>
<dbReference type="Gene3D" id="3.10.129.10">
    <property type="entry name" value="Hotdog Thioesterase"/>
    <property type="match status" value="1"/>
</dbReference>
<dbReference type="EC" id="3.1.2.-" evidence="4"/>
<dbReference type="Pfam" id="PF03061">
    <property type="entry name" value="4HBT"/>
    <property type="match status" value="1"/>
</dbReference>
<dbReference type="SUPFAM" id="SSF54637">
    <property type="entry name" value="Thioesterase/thiol ester dehydrase-isomerase"/>
    <property type="match status" value="1"/>
</dbReference>
<protein>
    <submittedName>
        <fullName evidence="4">Acyl-coenzyme A thioesterase PaaI</fullName>
        <ecNumber evidence="4">3.1.2.-</ecNumber>
    </submittedName>
</protein>
<evidence type="ECO:0000256" key="1">
    <source>
        <dbReference type="ARBA" id="ARBA00008324"/>
    </source>
</evidence>
<dbReference type="AlphaFoldDB" id="A0A1J5QNY5"/>
<dbReference type="NCBIfam" id="TIGR00369">
    <property type="entry name" value="unchar_dom_1"/>
    <property type="match status" value="1"/>
</dbReference>
<comment type="caution">
    <text evidence="4">The sequence shown here is derived from an EMBL/GenBank/DDBJ whole genome shotgun (WGS) entry which is preliminary data.</text>
</comment>
<sequence>MNTPLTAQQIAERCAALMWADDAAAQGLGIELAEVGPGMARVAMTVRADMVNGHGACHGGFIFTLADCAFSYACNSANQRTVAAGADISFLAPARLGDRLHGLGRVRQQGGRSGIYDIEVSDQSGRTIALFRGRSARISGHFFDDSSTESPS</sequence>
<evidence type="ECO:0000259" key="3">
    <source>
        <dbReference type="Pfam" id="PF03061"/>
    </source>
</evidence>
<dbReference type="InterPro" id="IPR029069">
    <property type="entry name" value="HotDog_dom_sf"/>
</dbReference>
<dbReference type="InterPro" id="IPR006683">
    <property type="entry name" value="Thioestr_dom"/>
</dbReference>
<organism evidence="4">
    <name type="scientific">mine drainage metagenome</name>
    <dbReference type="NCBI Taxonomy" id="410659"/>
    <lineage>
        <taxon>unclassified sequences</taxon>
        <taxon>metagenomes</taxon>
        <taxon>ecological metagenomes</taxon>
    </lineage>
</organism>
<dbReference type="PANTHER" id="PTHR42856:SF1">
    <property type="entry name" value="ACYL-COENZYME A THIOESTERASE PAAI"/>
    <property type="match status" value="1"/>
</dbReference>
<gene>
    <name evidence="4" type="primary">paaI_4</name>
    <name evidence="4" type="ORF">GALL_366200</name>
</gene>
<name>A0A1J5QNY5_9ZZZZ</name>
<evidence type="ECO:0000313" key="4">
    <source>
        <dbReference type="EMBL" id="OIQ81607.1"/>
    </source>
</evidence>
<comment type="similarity">
    <text evidence="1">Belongs to the thioesterase PaaI family.</text>
</comment>
<dbReference type="CDD" id="cd03443">
    <property type="entry name" value="PaaI_thioesterase"/>
    <property type="match status" value="1"/>
</dbReference>
<dbReference type="PANTHER" id="PTHR42856">
    <property type="entry name" value="ACYL-COENZYME A THIOESTERASE PAAI"/>
    <property type="match status" value="1"/>
</dbReference>
<dbReference type="EMBL" id="MLJW01000902">
    <property type="protein sequence ID" value="OIQ81607.1"/>
    <property type="molecule type" value="Genomic_DNA"/>
</dbReference>
<keyword evidence="2 4" id="KW-0378">Hydrolase</keyword>
<accession>A0A1J5QNY5</accession>
<proteinExistence type="inferred from homology"/>
<dbReference type="InterPro" id="IPR011973">
    <property type="entry name" value="PaaD"/>
</dbReference>
<dbReference type="GO" id="GO:0016289">
    <property type="term" value="F:acyl-CoA hydrolase activity"/>
    <property type="evidence" value="ECO:0007669"/>
    <property type="project" value="TreeGrafter"/>
</dbReference>
<dbReference type="InterPro" id="IPR052723">
    <property type="entry name" value="Acyl-CoA_thioesterase_PaaI"/>
</dbReference>
<evidence type="ECO:0000256" key="2">
    <source>
        <dbReference type="ARBA" id="ARBA00022801"/>
    </source>
</evidence>
<feature type="domain" description="Thioesterase" evidence="3">
    <location>
        <begin position="54"/>
        <end position="128"/>
    </location>
</feature>
<dbReference type="InterPro" id="IPR003736">
    <property type="entry name" value="PAAI_dom"/>
</dbReference>
<dbReference type="NCBIfam" id="TIGR02286">
    <property type="entry name" value="PaaD"/>
    <property type="match status" value="1"/>
</dbReference>